<dbReference type="Proteomes" id="UP000053477">
    <property type="component" value="Unassembled WGS sequence"/>
</dbReference>
<dbReference type="AlphaFoldDB" id="A0A0H2RPT1"/>
<keyword evidence="2" id="KW-1185">Reference proteome</keyword>
<proteinExistence type="predicted"/>
<name>A0A0H2RPT1_9AGAM</name>
<accession>A0A0H2RPT1</accession>
<evidence type="ECO:0000313" key="2">
    <source>
        <dbReference type="Proteomes" id="UP000053477"/>
    </source>
</evidence>
<evidence type="ECO:0000313" key="1">
    <source>
        <dbReference type="EMBL" id="KLO13894.1"/>
    </source>
</evidence>
<gene>
    <name evidence="1" type="ORF">SCHPADRAFT_341346</name>
</gene>
<reference evidence="1 2" key="1">
    <citation type="submission" date="2015-04" db="EMBL/GenBank/DDBJ databases">
        <title>Complete genome sequence of Schizopora paradoxa KUC8140, a cosmopolitan wood degrader in East Asia.</title>
        <authorList>
            <consortium name="DOE Joint Genome Institute"/>
            <person name="Min B."/>
            <person name="Park H."/>
            <person name="Jang Y."/>
            <person name="Kim J.-J."/>
            <person name="Kim K.H."/>
            <person name="Pangilinan J."/>
            <person name="Lipzen A."/>
            <person name="Riley R."/>
            <person name="Grigoriev I.V."/>
            <person name="Spatafora J.W."/>
            <person name="Choi I.-G."/>
        </authorList>
    </citation>
    <scope>NUCLEOTIDE SEQUENCE [LARGE SCALE GENOMIC DNA]</scope>
    <source>
        <strain evidence="1 2">KUC8140</strain>
    </source>
</reference>
<dbReference type="EMBL" id="KQ085952">
    <property type="protein sequence ID" value="KLO13894.1"/>
    <property type="molecule type" value="Genomic_DNA"/>
</dbReference>
<dbReference type="InParanoid" id="A0A0H2RPT1"/>
<protein>
    <submittedName>
        <fullName evidence="1">Uncharacterized protein</fullName>
    </submittedName>
</protein>
<sequence>MFVVCLSISYLVDPIATLGLSTPEHTEPLHRNRSSFVKNETRFGESFGQISFAISLLGLQPLDISSLSNTSNDDSSLSFAPPRQYSKILDDPKCVCLCAIPSQSSQALPPSTLFAHALLTLS</sequence>
<organism evidence="1 2">
    <name type="scientific">Schizopora paradoxa</name>
    <dbReference type="NCBI Taxonomy" id="27342"/>
    <lineage>
        <taxon>Eukaryota</taxon>
        <taxon>Fungi</taxon>
        <taxon>Dikarya</taxon>
        <taxon>Basidiomycota</taxon>
        <taxon>Agaricomycotina</taxon>
        <taxon>Agaricomycetes</taxon>
        <taxon>Hymenochaetales</taxon>
        <taxon>Schizoporaceae</taxon>
        <taxon>Schizopora</taxon>
    </lineage>
</organism>